<keyword evidence="7 8" id="KW-0413">Isomerase</keyword>
<organism evidence="9 10">
    <name type="scientific">Geodia barretti</name>
    <name type="common">Barrett's horny sponge</name>
    <dbReference type="NCBI Taxonomy" id="519541"/>
    <lineage>
        <taxon>Eukaryota</taxon>
        <taxon>Metazoa</taxon>
        <taxon>Porifera</taxon>
        <taxon>Demospongiae</taxon>
        <taxon>Heteroscleromorpha</taxon>
        <taxon>Tetractinellida</taxon>
        <taxon>Astrophorina</taxon>
        <taxon>Geodiidae</taxon>
        <taxon>Geodia</taxon>
    </lineage>
</organism>
<dbReference type="EC" id="5.3.1.1" evidence="8"/>
<evidence type="ECO:0000313" key="10">
    <source>
        <dbReference type="Proteomes" id="UP001174909"/>
    </source>
</evidence>
<evidence type="ECO:0000256" key="4">
    <source>
        <dbReference type="ARBA" id="ARBA00022432"/>
    </source>
</evidence>
<dbReference type="GO" id="GO:0046166">
    <property type="term" value="P:glyceraldehyde-3-phosphate biosynthetic process"/>
    <property type="evidence" value="ECO:0007669"/>
    <property type="project" value="TreeGrafter"/>
</dbReference>
<dbReference type="CDD" id="cd00311">
    <property type="entry name" value="TIM"/>
    <property type="match status" value="1"/>
</dbReference>
<dbReference type="FunFam" id="3.20.20.70:FF:000016">
    <property type="entry name" value="Triosephosphate isomerase"/>
    <property type="match status" value="1"/>
</dbReference>
<evidence type="ECO:0000256" key="5">
    <source>
        <dbReference type="ARBA" id="ARBA00022490"/>
    </source>
</evidence>
<dbReference type="Proteomes" id="UP001174909">
    <property type="component" value="Unassembled WGS sequence"/>
</dbReference>
<evidence type="ECO:0000256" key="7">
    <source>
        <dbReference type="ARBA" id="ARBA00023235"/>
    </source>
</evidence>
<evidence type="ECO:0000313" key="9">
    <source>
        <dbReference type="EMBL" id="CAI8018402.1"/>
    </source>
</evidence>
<keyword evidence="4 8" id="KW-0312">Gluconeogenesis</keyword>
<comment type="pathway">
    <text evidence="8">Carbohydrate biosynthesis; gluconeogenesis.</text>
</comment>
<dbReference type="InterPro" id="IPR020861">
    <property type="entry name" value="Triosephosphate_isomerase_AS"/>
</dbReference>
<dbReference type="NCBIfam" id="TIGR00419">
    <property type="entry name" value="tim"/>
    <property type="match status" value="1"/>
</dbReference>
<gene>
    <name evidence="9" type="ORF">GBAR_LOCUS11162</name>
</gene>
<accession>A0AA35WLL0</accession>
<reference evidence="9" key="1">
    <citation type="submission" date="2023-03" db="EMBL/GenBank/DDBJ databases">
        <authorList>
            <person name="Steffen K."/>
            <person name="Cardenas P."/>
        </authorList>
    </citation>
    <scope>NUCLEOTIDE SEQUENCE</scope>
</reference>
<dbReference type="GO" id="GO:0005829">
    <property type="term" value="C:cytosol"/>
    <property type="evidence" value="ECO:0007669"/>
    <property type="project" value="TreeGrafter"/>
</dbReference>
<dbReference type="Pfam" id="PF00121">
    <property type="entry name" value="TIM"/>
    <property type="match status" value="1"/>
</dbReference>
<name>A0AA35WLL0_GEOBA</name>
<dbReference type="GO" id="GO:0019563">
    <property type="term" value="P:glycerol catabolic process"/>
    <property type="evidence" value="ECO:0007669"/>
    <property type="project" value="TreeGrafter"/>
</dbReference>
<keyword evidence="5" id="KW-0963">Cytoplasm</keyword>
<sequence>MTSSTNIVAGNWKMNTDVTSGVRLASSVAAGAVAVPGVQIIVAPPFVSLAAVRDALAGSSVGVAAQNVHAEDSGAFTGEIAPPMLVGLCDYVIIGHSERRQFFGETDESVGRKAAAALQHGLRPIVCVGETLDERESGRAVEVIRRQVVAALADLDPEAAGSLAIAYEPVWAIGTGRAATPDIADQIMGGAIGSTIAAVLGTDVASETPLLYGGSVNPANAAEFAAVPSINGALVGGASLDAATFLEVAAAFSSRNQ</sequence>
<evidence type="ECO:0000256" key="1">
    <source>
        <dbReference type="ARBA" id="ARBA00004680"/>
    </source>
</evidence>
<dbReference type="GO" id="GO:0006096">
    <property type="term" value="P:glycolytic process"/>
    <property type="evidence" value="ECO:0007669"/>
    <property type="project" value="UniProtKB-KW"/>
</dbReference>
<dbReference type="InterPro" id="IPR035990">
    <property type="entry name" value="TIM_sf"/>
</dbReference>
<dbReference type="GO" id="GO:0004807">
    <property type="term" value="F:triose-phosphate isomerase activity"/>
    <property type="evidence" value="ECO:0007669"/>
    <property type="project" value="UniProtKB-EC"/>
</dbReference>
<protein>
    <recommendedName>
        <fullName evidence="8">Triosephosphate isomerase</fullName>
        <ecNumber evidence="8">5.3.1.1</ecNumber>
    </recommendedName>
</protein>
<dbReference type="PROSITE" id="PS00171">
    <property type="entry name" value="TIM_1"/>
    <property type="match status" value="1"/>
</dbReference>
<comment type="caution">
    <text evidence="9">The sequence shown here is derived from an EMBL/GenBank/DDBJ whole genome shotgun (WGS) entry which is preliminary data.</text>
</comment>
<dbReference type="InterPro" id="IPR013785">
    <property type="entry name" value="Aldolase_TIM"/>
</dbReference>
<dbReference type="AlphaFoldDB" id="A0AA35WLL0"/>
<dbReference type="InterPro" id="IPR000652">
    <property type="entry name" value="Triosephosphate_isomerase"/>
</dbReference>
<comment type="catalytic activity">
    <reaction evidence="8">
        <text>D-glyceraldehyde 3-phosphate = dihydroxyacetone phosphate</text>
        <dbReference type="Rhea" id="RHEA:18585"/>
        <dbReference type="ChEBI" id="CHEBI:57642"/>
        <dbReference type="ChEBI" id="CHEBI:59776"/>
        <dbReference type="EC" id="5.3.1.1"/>
    </reaction>
</comment>
<evidence type="ECO:0000256" key="6">
    <source>
        <dbReference type="ARBA" id="ARBA00023152"/>
    </source>
</evidence>
<dbReference type="SUPFAM" id="SSF51351">
    <property type="entry name" value="Triosephosphate isomerase (TIM)"/>
    <property type="match status" value="1"/>
</dbReference>
<keyword evidence="6 8" id="KW-0324">Glycolysis</keyword>
<comment type="pathway">
    <text evidence="1 8">Carbohydrate degradation; glycolysis; D-glyceraldehyde 3-phosphate from glycerone phosphate: step 1/1.</text>
</comment>
<dbReference type="HAMAP" id="MF_00147_B">
    <property type="entry name" value="TIM_B"/>
    <property type="match status" value="1"/>
</dbReference>
<dbReference type="GO" id="GO:0006094">
    <property type="term" value="P:gluconeogenesis"/>
    <property type="evidence" value="ECO:0007669"/>
    <property type="project" value="UniProtKB-KW"/>
</dbReference>
<evidence type="ECO:0000256" key="3">
    <source>
        <dbReference type="ARBA" id="ARBA00011738"/>
    </source>
</evidence>
<comment type="subunit">
    <text evidence="3">Homodimer.</text>
</comment>
<evidence type="ECO:0000256" key="2">
    <source>
        <dbReference type="ARBA" id="ARBA00007422"/>
    </source>
</evidence>
<proteinExistence type="inferred from homology"/>
<dbReference type="PROSITE" id="PS51440">
    <property type="entry name" value="TIM_2"/>
    <property type="match status" value="1"/>
</dbReference>
<evidence type="ECO:0000256" key="8">
    <source>
        <dbReference type="RuleBase" id="RU363013"/>
    </source>
</evidence>
<dbReference type="InterPro" id="IPR022896">
    <property type="entry name" value="TrioseP_Isoase_bac/euk"/>
</dbReference>
<keyword evidence="10" id="KW-1185">Reference proteome</keyword>
<dbReference type="EMBL" id="CASHTH010001687">
    <property type="protein sequence ID" value="CAI8018402.1"/>
    <property type="molecule type" value="Genomic_DNA"/>
</dbReference>
<comment type="similarity">
    <text evidence="2 8">Belongs to the triosephosphate isomerase family.</text>
</comment>
<dbReference type="PANTHER" id="PTHR21139:SF42">
    <property type="entry name" value="TRIOSEPHOSPHATE ISOMERASE"/>
    <property type="match status" value="1"/>
</dbReference>
<dbReference type="Gene3D" id="3.20.20.70">
    <property type="entry name" value="Aldolase class I"/>
    <property type="match status" value="1"/>
</dbReference>
<dbReference type="PANTHER" id="PTHR21139">
    <property type="entry name" value="TRIOSEPHOSPHATE ISOMERASE"/>
    <property type="match status" value="1"/>
</dbReference>